<evidence type="ECO:0000313" key="5">
    <source>
        <dbReference type="EMBL" id="SFA68679.1"/>
    </source>
</evidence>
<evidence type="ECO:0000313" key="6">
    <source>
        <dbReference type="Proteomes" id="UP000198838"/>
    </source>
</evidence>
<sequence>MEYIFEEVLEIKNGKNQKAVENPDGKYPIYGSGGIMGHADDYICEPDTVIIGRKGNINNPIYVDEPFWNVDTAFGLQAKKEVLNPRYLFYFCKKYDFEKLNKTVTIPSLTKSDLLKLKIAIPTIDEQSDVVKKLIKLESVIDLRKQELSKFDELIKARFVELFGDPDINSKGWDECPLSEKLDVVGGYAFKSDQFDEEYGVPVLRIGNINAGYFRPVNLVFWKEDDALERYVMYPGDLVMSLTGTVGKDDYGNVCILGNEYEKYYLNQRNAKLEIKDGIDKFYLSELLKFEQIKKRLTGISRGVRQANISNKDILNLVVPIPPMEIQNQFAEFVKQVDKSKFAVQKALDETQLLFDSLMQEYFG</sequence>
<keyword evidence="6" id="KW-1185">Reference proteome</keyword>
<proteinExistence type="inferred from homology"/>
<comment type="similarity">
    <text evidence="1">Belongs to the type-I restriction system S methylase family.</text>
</comment>
<dbReference type="PANTHER" id="PTHR30408:SF12">
    <property type="entry name" value="TYPE I RESTRICTION ENZYME MJAVIII SPECIFICITY SUBUNIT"/>
    <property type="match status" value="1"/>
</dbReference>
<dbReference type="SUPFAM" id="SSF116734">
    <property type="entry name" value="DNA methylase specificity domain"/>
    <property type="match status" value="2"/>
</dbReference>
<accession>A0A1I0UX55</accession>
<dbReference type="RefSeq" id="WP_092869734.1">
    <property type="nucleotide sequence ID" value="NZ_FOJY01000001.1"/>
</dbReference>
<feature type="domain" description="Type I restriction modification DNA specificity" evidence="4">
    <location>
        <begin position="6"/>
        <end position="148"/>
    </location>
</feature>
<dbReference type="InterPro" id="IPR052021">
    <property type="entry name" value="Type-I_RS_S_subunit"/>
</dbReference>
<evidence type="ECO:0000256" key="2">
    <source>
        <dbReference type="ARBA" id="ARBA00022747"/>
    </source>
</evidence>
<dbReference type="Pfam" id="PF01420">
    <property type="entry name" value="Methylase_S"/>
    <property type="match status" value="2"/>
</dbReference>
<feature type="domain" description="Type I restriction modification DNA specificity" evidence="4">
    <location>
        <begin position="171"/>
        <end position="347"/>
    </location>
</feature>
<evidence type="ECO:0000256" key="3">
    <source>
        <dbReference type="ARBA" id="ARBA00023125"/>
    </source>
</evidence>
<reference evidence="5 6" key="1">
    <citation type="submission" date="2016-10" db="EMBL/GenBank/DDBJ databases">
        <authorList>
            <person name="de Groot N.N."/>
        </authorList>
    </citation>
    <scope>NUCLEOTIDE SEQUENCE [LARGE SCALE GENOMIC DNA]</scope>
    <source>
        <strain evidence="5 6">DSM 5522</strain>
    </source>
</reference>
<dbReference type="GO" id="GO:0003677">
    <property type="term" value="F:DNA binding"/>
    <property type="evidence" value="ECO:0007669"/>
    <property type="project" value="UniProtKB-KW"/>
</dbReference>
<gene>
    <name evidence="5" type="ORF">SAMN05216249_1013</name>
</gene>
<dbReference type="Proteomes" id="UP000198838">
    <property type="component" value="Unassembled WGS sequence"/>
</dbReference>
<dbReference type="CDD" id="cd17288">
    <property type="entry name" value="RMtype1_S_LlaAI06ORF1089P_TRD1-CR1_like"/>
    <property type="match status" value="1"/>
</dbReference>
<name>A0A1I0UX55_9FIRM</name>
<dbReference type="EMBL" id="FOJY01000001">
    <property type="protein sequence ID" value="SFA68679.1"/>
    <property type="molecule type" value="Genomic_DNA"/>
</dbReference>
<protein>
    <submittedName>
        <fullName evidence="5">Type I restriction enzyme, S subunit</fullName>
    </submittedName>
</protein>
<evidence type="ECO:0000259" key="4">
    <source>
        <dbReference type="Pfam" id="PF01420"/>
    </source>
</evidence>
<dbReference type="InterPro" id="IPR000055">
    <property type="entry name" value="Restrct_endonuc_typeI_TRD"/>
</dbReference>
<dbReference type="CDD" id="cd17278">
    <property type="entry name" value="RMtype1_S_LdeBORF1052P-TRD2-CR2"/>
    <property type="match status" value="1"/>
</dbReference>
<dbReference type="PANTHER" id="PTHR30408">
    <property type="entry name" value="TYPE-1 RESTRICTION ENZYME ECOKI SPECIFICITY PROTEIN"/>
    <property type="match status" value="1"/>
</dbReference>
<evidence type="ECO:0000256" key="1">
    <source>
        <dbReference type="ARBA" id="ARBA00010923"/>
    </source>
</evidence>
<organism evidence="5 6">
    <name type="scientific">Acetitomaculum ruminis DSM 5522</name>
    <dbReference type="NCBI Taxonomy" id="1120918"/>
    <lineage>
        <taxon>Bacteria</taxon>
        <taxon>Bacillati</taxon>
        <taxon>Bacillota</taxon>
        <taxon>Clostridia</taxon>
        <taxon>Lachnospirales</taxon>
        <taxon>Lachnospiraceae</taxon>
        <taxon>Acetitomaculum</taxon>
    </lineage>
</organism>
<keyword evidence="2" id="KW-0680">Restriction system</keyword>
<dbReference type="Gene3D" id="3.90.220.20">
    <property type="entry name" value="DNA methylase specificity domains"/>
    <property type="match status" value="2"/>
</dbReference>
<dbReference type="AlphaFoldDB" id="A0A1I0UX55"/>
<keyword evidence="3" id="KW-0238">DNA-binding</keyword>
<dbReference type="InterPro" id="IPR044946">
    <property type="entry name" value="Restrct_endonuc_typeI_TRD_sf"/>
</dbReference>
<dbReference type="OrthoDB" id="9811611at2"/>
<dbReference type="GO" id="GO:0009307">
    <property type="term" value="P:DNA restriction-modification system"/>
    <property type="evidence" value="ECO:0007669"/>
    <property type="project" value="UniProtKB-KW"/>
</dbReference>
<dbReference type="STRING" id="1120918.SAMN05216249_1013"/>
<dbReference type="REBASE" id="251441">
    <property type="entry name" value="S.Aru5522ORF1012P"/>
</dbReference>